<reference evidence="7 8" key="1">
    <citation type="submission" date="2015-09" db="EMBL/GenBank/DDBJ databases">
        <authorList>
            <consortium name="Pathogen Informatics"/>
        </authorList>
    </citation>
    <scope>NUCLEOTIDE SEQUENCE [LARGE SCALE GENOMIC DNA]</scope>
    <source>
        <strain evidence="3 7">2789STDY5608791</strain>
        <strain evidence="4 8">2789STDY5834847</strain>
        <strain evidence="6 9">2789STDY5834898</strain>
        <strain evidence="5 10">2789STDY5834942</strain>
    </source>
</reference>
<feature type="transmembrane region" description="Helical" evidence="1">
    <location>
        <begin position="54"/>
        <end position="71"/>
    </location>
</feature>
<evidence type="ECO:0000313" key="6">
    <source>
        <dbReference type="EMBL" id="CUQ34842.1"/>
    </source>
</evidence>
<dbReference type="PANTHER" id="PTHR28008">
    <property type="entry name" value="DOMAIN PROTEIN, PUTATIVE (AFU_ORTHOLOGUE AFUA_3G10980)-RELATED"/>
    <property type="match status" value="1"/>
</dbReference>
<evidence type="ECO:0000259" key="2">
    <source>
        <dbReference type="Pfam" id="PF04892"/>
    </source>
</evidence>
<dbReference type="EMBL" id="CZAF01000005">
    <property type="protein sequence ID" value="CUO88754.1"/>
    <property type="molecule type" value="Genomic_DNA"/>
</dbReference>
<keyword evidence="1 3" id="KW-0812">Transmembrane</keyword>
<gene>
    <name evidence="3" type="ORF">ERS417307_00186</name>
    <name evidence="4" type="ORF">ERS852462_01890</name>
    <name evidence="6" type="ORF">ERS852510_04075</name>
    <name evidence="5" type="ORF">ERS852554_01248</name>
</gene>
<organism evidence="3 7">
    <name type="scientific">Bacteroides uniformis</name>
    <dbReference type="NCBI Taxonomy" id="820"/>
    <lineage>
        <taxon>Bacteria</taxon>
        <taxon>Pseudomonadati</taxon>
        <taxon>Bacteroidota</taxon>
        <taxon>Bacteroidia</taxon>
        <taxon>Bacteroidales</taxon>
        <taxon>Bacteroidaceae</taxon>
        <taxon>Bacteroides</taxon>
    </lineage>
</organism>
<dbReference type="Pfam" id="PF04892">
    <property type="entry name" value="VanZ"/>
    <property type="match status" value="1"/>
</dbReference>
<keyword evidence="1" id="KW-0472">Membrane</keyword>
<dbReference type="Proteomes" id="UP000095614">
    <property type="component" value="Unassembled WGS sequence"/>
</dbReference>
<sequence length="141" mass="16373">MFCTFAHSSLIIWYMLYYIKKYPVSLFIILTVIYLSFFKPPSTEISKIPNIDKVVHICMYFGMSGMLWLEFLRAHRRDNAPLWHAWAGAFVCPVLFSGMVELLQEYCTTYRGGDWLDFAANTTGAVLASMVGYFILRPRMK</sequence>
<dbReference type="Proteomes" id="UP000095788">
    <property type="component" value="Unassembled WGS sequence"/>
</dbReference>
<protein>
    <submittedName>
        <fullName evidence="3">Putative transmembrane protein</fullName>
    </submittedName>
</protein>
<dbReference type="EMBL" id="CYZF01000001">
    <property type="protein sequence ID" value="CUN47098.1"/>
    <property type="molecule type" value="Genomic_DNA"/>
</dbReference>
<evidence type="ECO:0000256" key="1">
    <source>
        <dbReference type="SAM" id="Phobius"/>
    </source>
</evidence>
<evidence type="ECO:0000313" key="7">
    <source>
        <dbReference type="Proteomes" id="UP000095419"/>
    </source>
</evidence>
<feature type="transmembrane region" description="Helical" evidence="1">
    <location>
        <begin position="83"/>
        <end position="103"/>
    </location>
</feature>
<dbReference type="AlphaFoldDB" id="A0A173X9M5"/>
<evidence type="ECO:0000313" key="9">
    <source>
        <dbReference type="Proteomes" id="UP000095766"/>
    </source>
</evidence>
<keyword evidence="1" id="KW-1133">Transmembrane helix</keyword>
<evidence type="ECO:0000313" key="4">
    <source>
        <dbReference type="EMBL" id="CUO88754.1"/>
    </source>
</evidence>
<feature type="transmembrane region" description="Helical" evidence="1">
    <location>
        <begin position="115"/>
        <end position="136"/>
    </location>
</feature>
<dbReference type="PANTHER" id="PTHR28008:SF1">
    <property type="entry name" value="DOMAIN PROTEIN, PUTATIVE (AFU_ORTHOLOGUE AFUA_3G10980)-RELATED"/>
    <property type="match status" value="1"/>
</dbReference>
<name>A0A173X9M5_BACUN</name>
<accession>A0A173X9M5</accession>
<evidence type="ECO:0000313" key="10">
    <source>
        <dbReference type="Proteomes" id="UP000095788"/>
    </source>
</evidence>
<evidence type="ECO:0000313" key="5">
    <source>
        <dbReference type="EMBL" id="CUP62416.1"/>
    </source>
</evidence>
<proteinExistence type="predicted"/>
<dbReference type="Proteomes" id="UP000095419">
    <property type="component" value="Unassembled WGS sequence"/>
</dbReference>
<feature type="transmembrane region" description="Helical" evidence="1">
    <location>
        <begin position="12"/>
        <end position="34"/>
    </location>
</feature>
<dbReference type="EMBL" id="CZBF01000002">
    <property type="protein sequence ID" value="CUP62416.1"/>
    <property type="molecule type" value="Genomic_DNA"/>
</dbReference>
<dbReference type="EMBL" id="CZAO01000031">
    <property type="protein sequence ID" value="CUQ34842.1"/>
    <property type="molecule type" value="Genomic_DNA"/>
</dbReference>
<evidence type="ECO:0000313" key="3">
    <source>
        <dbReference type="EMBL" id="CUN47098.1"/>
    </source>
</evidence>
<dbReference type="InterPro" id="IPR006976">
    <property type="entry name" value="VanZ-like"/>
</dbReference>
<feature type="domain" description="VanZ-like" evidence="2">
    <location>
        <begin position="30"/>
        <end position="133"/>
    </location>
</feature>
<dbReference type="Proteomes" id="UP000095766">
    <property type="component" value="Unassembled WGS sequence"/>
</dbReference>
<evidence type="ECO:0000313" key="8">
    <source>
        <dbReference type="Proteomes" id="UP000095614"/>
    </source>
</evidence>